<sequence length="64" mass="6980">MFILINYCILEIVSENCLAVSGINGRSVGVTSMFIQWETFPGVGSPMPSLLLIHFLSDTNFAAN</sequence>
<dbReference type="EMBL" id="JYDS01001786">
    <property type="protein sequence ID" value="KRY98351.1"/>
    <property type="molecule type" value="Genomic_DNA"/>
</dbReference>
<gene>
    <name evidence="1" type="ORF">T4B_12896</name>
</gene>
<reference evidence="1 2" key="1">
    <citation type="submission" date="2015-01" db="EMBL/GenBank/DDBJ databases">
        <title>Evolution of Trichinella species and genotypes.</title>
        <authorList>
            <person name="Korhonen P.K."/>
            <person name="Edoardo P."/>
            <person name="Giuseppe L.R."/>
            <person name="Gasser R.B."/>
        </authorList>
    </citation>
    <scope>NUCLEOTIDE SEQUENCE [LARGE SCALE GENOMIC DNA]</scope>
    <source>
        <strain evidence="1">ISS588</strain>
    </source>
</reference>
<dbReference type="AlphaFoldDB" id="A0A0V1GJA9"/>
<organism evidence="1 2">
    <name type="scientific">Trichinella pseudospiralis</name>
    <name type="common">Parasitic roundworm</name>
    <dbReference type="NCBI Taxonomy" id="6337"/>
    <lineage>
        <taxon>Eukaryota</taxon>
        <taxon>Metazoa</taxon>
        <taxon>Ecdysozoa</taxon>
        <taxon>Nematoda</taxon>
        <taxon>Enoplea</taxon>
        <taxon>Dorylaimia</taxon>
        <taxon>Trichinellida</taxon>
        <taxon>Trichinellidae</taxon>
        <taxon>Trichinella</taxon>
    </lineage>
</organism>
<keyword evidence="2" id="KW-1185">Reference proteome</keyword>
<evidence type="ECO:0000313" key="2">
    <source>
        <dbReference type="Proteomes" id="UP000054805"/>
    </source>
</evidence>
<name>A0A0V1GJA9_TRIPS</name>
<proteinExistence type="predicted"/>
<protein>
    <submittedName>
        <fullName evidence="1">Uncharacterized protein</fullName>
    </submittedName>
</protein>
<evidence type="ECO:0000313" key="1">
    <source>
        <dbReference type="EMBL" id="KRY98351.1"/>
    </source>
</evidence>
<comment type="caution">
    <text evidence="1">The sequence shown here is derived from an EMBL/GenBank/DDBJ whole genome shotgun (WGS) entry which is preliminary data.</text>
</comment>
<dbReference type="Proteomes" id="UP000054805">
    <property type="component" value="Unassembled WGS sequence"/>
</dbReference>
<accession>A0A0V1GJA9</accession>